<evidence type="ECO:0000313" key="3">
    <source>
        <dbReference type="EMBL" id="MDZ5461715.1"/>
    </source>
</evidence>
<comment type="caution">
    <text evidence="3">The sequence shown here is derived from an EMBL/GenBank/DDBJ whole genome shotgun (WGS) entry which is preliminary data.</text>
</comment>
<feature type="compositionally biased region" description="Polar residues" evidence="1">
    <location>
        <begin position="13"/>
        <end position="31"/>
    </location>
</feature>
<name>A0ABU5IS77_9BURK</name>
<protein>
    <submittedName>
        <fullName evidence="3">DUF2945 domain-containing protein</fullName>
    </submittedName>
</protein>
<evidence type="ECO:0000256" key="1">
    <source>
        <dbReference type="SAM" id="MobiDB-lite"/>
    </source>
</evidence>
<evidence type="ECO:0000313" key="4">
    <source>
        <dbReference type="Proteomes" id="UP001293718"/>
    </source>
</evidence>
<dbReference type="Gene3D" id="2.30.30.1060">
    <property type="match status" value="1"/>
</dbReference>
<dbReference type="RefSeq" id="WP_322468806.1">
    <property type="nucleotide sequence ID" value="NZ_JAXOJX010000150.1"/>
</dbReference>
<keyword evidence="4" id="KW-1185">Reference proteome</keyword>
<feature type="domain" description="Hypervirulence associated protein TUDOR" evidence="2">
    <location>
        <begin position="7"/>
        <end position="65"/>
    </location>
</feature>
<dbReference type="InterPro" id="IPR021331">
    <property type="entry name" value="Hva1_TUDOR"/>
</dbReference>
<proteinExistence type="predicted"/>
<feature type="region of interest" description="Disordered" evidence="1">
    <location>
        <begin position="1"/>
        <end position="68"/>
    </location>
</feature>
<evidence type="ECO:0000259" key="2">
    <source>
        <dbReference type="Pfam" id="PF11160"/>
    </source>
</evidence>
<dbReference type="Pfam" id="PF11160">
    <property type="entry name" value="Hva1_TUDOR"/>
    <property type="match status" value="1"/>
</dbReference>
<feature type="compositionally biased region" description="Basic and acidic residues" evidence="1">
    <location>
        <begin position="49"/>
        <end position="68"/>
    </location>
</feature>
<gene>
    <name evidence="3" type="ORF">SM757_34585</name>
</gene>
<reference evidence="3 4" key="1">
    <citation type="submission" date="2023-11" db="EMBL/GenBank/DDBJ databases">
        <title>Draft genome of Azohydromonas lata strain H1 (DSM1123), a polyhydroxyalkanoate producer.</title>
        <authorList>
            <person name="Traversa D."/>
            <person name="D'Addabbo P."/>
            <person name="Pazzani C."/>
            <person name="Manzari C."/>
            <person name="Chiara M."/>
            <person name="Scrascia M."/>
        </authorList>
    </citation>
    <scope>NUCLEOTIDE SEQUENCE [LARGE SCALE GENOMIC DNA]</scope>
    <source>
        <strain evidence="3 4">H1</strain>
    </source>
</reference>
<dbReference type="EMBL" id="JAXOJX010000150">
    <property type="protein sequence ID" value="MDZ5461715.1"/>
    <property type="molecule type" value="Genomic_DNA"/>
</dbReference>
<organism evidence="3 4">
    <name type="scientific">Azohydromonas lata</name>
    <dbReference type="NCBI Taxonomy" id="45677"/>
    <lineage>
        <taxon>Bacteria</taxon>
        <taxon>Pseudomonadati</taxon>
        <taxon>Pseudomonadota</taxon>
        <taxon>Betaproteobacteria</taxon>
        <taxon>Burkholderiales</taxon>
        <taxon>Sphaerotilaceae</taxon>
        <taxon>Azohydromonas</taxon>
    </lineage>
</organism>
<sequence>MSELRKGDAVEWNTPQGPTHGSVTRKVTGQAHTGGHTAKASPQQPQYEVRSDKSGRKAVHKADALGKA</sequence>
<accession>A0ABU5IS77</accession>
<dbReference type="Proteomes" id="UP001293718">
    <property type="component" value="Unassembled WGS sequence"/>
</dbReference>